<proteinExistence type="predicted"/>
<evidence type="ECO:0000313" key="2">
    <source>
        <dbReference type="EMBL" id="HHS49208.1"/>
    </source>
</evidence>
<dbReference type="AlphaFoldDB" id="A0A7C6E970"/>
<comment type="caution">
    <text evidence="2">The sequence shown here is derived from an EMBL/GenBank/DDBJ whole genome shotgun (WGS) entry which is preliminary data.</text>
</comment>
<organism evidence="2">
    <name type="scientific">Desulfurella acetivorans</name>
    <dbReference type="NCBI Taxonomy" id="33002"/>
    <lineage>
        <taxon>Bacteria</taxon>
        <taxon>Pseudomonadati</taxon>
        <taxon>Campylobacterota</taxon>
        <taxon>Desulfurellia</taxon>
        <taxon>Desulfurellales</taxon>
        <taxon>Desulfurellaceae</taxon>
        <taxon>Desulfurella</taxon>
    </lineage>
</organism>
<evidence type="ECO:0000259" key="1">
    <source>
        <dbReference type="Pfam" id="PF08349"/>
    </source>
</evidence>
<name>A0A7C6E970_DESAE</name>
<dbReference type="Pfam" id="PF08349">
    <property type="entry name" value="DUF1722"/>
    <property type="match status" value="1"/>
</dbReference>
<reference evidence="2" key="1">
    <citation type="journal article" date="2020" name="mSystems">
        <title>Genome- and Community-Level Interaction Insights into Carbon Utilization and Element Cycling Functions of Hydrothermarchaeota in Hydrothermal Sediment.</title>
        <authorList>
            <person name="Zhou Z."/>
            <person name="Liu Y."/>
            <person name="Xu W."/>
            <person name="Pan J."/>
            <person name="Luo Z.H."/>
            <person name="Li M."/>
        </authorList>
    </citation>
    <scope>NUCLEOTIDE SEQUENCE [LARGE SCALE GENOMIC DNA]</scope>
    <source>
        <strain evidence="2">SpSt-1135</strain>
    </source>
</reference>
<protein>
    <submittedName>
        <fullName evidence="2">DUF1722 domain-containing protein</fullName>
    </submittedName>
</protein>
<sequence>MFKNYRKLGQITAFISPSFEETLHSYTAHFFLETIQIKSKRNNAYNTLEHMFGFIKDFLSNGICFLLCI</sequence>
<dbReference type="Proteomes" id="UP000886400">
    <property type="component" value="Unassembled WGS sequence"/>
</dbReference>
<dbReference type="InterPro" id="IPR013560">
    <property type="entry name" value="DUF1722"/>
</dbReference>
<gene>
    <name evidence="2" type="ORF">ENM99_05105</name>
</gene>
<accession>A0A7C6E970</accession>
<dbReference type="EMBL" id="DRZX01000248">
    <property type="protein sequence ID" value="HHS49208.1"/>
    <property type="molecule type" value="Genomic_DNA"/>
</dbReference>
<feature type="domain" description="DUF1722" evidence="1">
    <location>
        <begin position="3"/>
        <end position="61"/>
    </location>
</feature>